<evidence type="ECO:0000313" key="9">
    <source>
        <dbReference type="Proteomes" id="UP000031594"/>
    </source>
</evidence>
<evidence type="ECO:0000256" key="2">
    <source>
        <dbReference type="ARBA" id="ARBA00022723"/>
    </source>
</evidence>
<dbReference type="InterPro" id="IPR009056">
    <property type="entry name" value="Cyt_c-like_dom"/>
</dbReference>
<evidence type="ECO:0000313" key="10">
    <source>
        <dbReference type="Proteomes" id="UP000315925"/>
    </source>
</evidence>
<feature type="transmembrane region" description="Helical" evidence="5">
    <location>
        <begin position="5"/>
        <end position="26"/>
    </location>
</feature>
<reference evidence="7 9" key="1">
    <citation type="submission" date="2014-08" db="EMBL/GenBank/DDBJ databases">
        <title>Methylacidiphilum kamchatkense strain Kam1 draft genome sequence.</title>
        <authorList>
            <person name="Birkeland N.-K."/>
            <person name="Erikstad H.A."/>
        </authorList>
    </citation>
    <scope>NUCLEOTIDE SEQUENCE [LARGE SCALE GENOMIC DNA]</scope>
    <source>
        <strain evidence="7 9">Kam1</strain>
    </source>
</reference>
<keyword evidence="9" id="KW-1185">Reference proteome</keyword>
<keyword evidence="3 4" id="KW-0408">Iron</keyword>
<feature type="transmembrane region" description="Helical" evidence="5">
    <location>
        <begin position="32"/>
        <end position="53"/>
    </location>
</feature>
<accession>A0A0C1V4D6</accession>
<feature type="domain" description="Cytochrome c" evidence="6">
    <location>
        <begin position="111"/>
        <end position="206"/>
    </location>
</feature>
<protein>
    <submittedName>
        <fullName evidence="7">Cytochrome C</fullName>
    </submittedName>
    <submittedName>
        <fullName evidence="8">Nitric oxide reductase NorC subunit apoprotein</fullName>
    </submittedName>
</protein>
<evidence type="ECO:0000256" key="3">
    <source>
        <dbReference type="ARBA" id="ARBA00023004"/>
    </source>
</evidence>
<dbReference type="OrthoDB" id="9781261at2"/>
<evidence type="ECO:0000256" key="1">
    <source>
        <dbReference type="ARBA" id="ARBA00022617"/>
    </source>
</evidence>
<reference evidence="10" key="3">
    <citation type="submission" date="2019-03" db="EMBL/GenBank/DDBJ databases">
        <title>Complete genome of Methylacidiphilum kamchatkense Kam1.</title>
        <authorList>
            <person name="Kruse T."/>
            <person name="Murarilal Ratnadevi C."/>
            <person name="Erikstad H.-A."/>
            <person name="Birkeland N.-K."/>
        </authorList>
    </citation>
    <scope>NUCLEOTIDE SEQUENCE [LARGE SCALE GENOMIC DNA]</scope>
    <source>
        <strain evidence="10">kam1</strain>
    </source>
</reference>
<evidence type="ECO:0000313" key="8">
    <source>
        <dbReference type="EMBL" id="QDQ41302.1"/>
    </source>
</evidence>
<dbReference type="PROSITE" id="PS51007">
    <property type="entry name" value="CYTC"/>
    <property type="match status" value="1"/>
</dbReference>
<dbReference type="AlphaFoldDB" id="A0A0C1V4D6"/>
<dbReference type="STRING" id="1202785.A946_06835"/>
<dbReference type="InterPro" id="IPR036909">
    <property type="entry name" value="Cyt_c-like_dom_sf"/>
</dbReference>
<dbReference type="EMBL" id="JQNX01000004">
    <property type="protein sequence ID" value="KIE58580.1"/>
    <property type="molecule type" value="Genomic_DNA"/>
</dbReference>
<organism evidence="8 10">
    <name type="scientific">Methylacidiphilum kamchatkense Kam1</name>
    <dbReference type="NCBI Taxonomy" id="1202785"/>
    <lineage>
        <taxon>Bacteria</taxon>
        <taxon>Pseudomonadati</taxon>
        <taxon>Verrucomicrobiota</taxon>
        <taxon>Methylacidiphilae</taxon>
        <taxon>Methylacidiphilales</taxon>
        <taxon>Methylacidiphilaceae</taxon>
        <taxon>Methylacidiphilum (ex Ratnadevi et al. 2023)</taxon>
    </lineage>
</organism>
<gene>
    <name evidence="7" type="ORF">A946_06835</name>
    <name evidence="8" type="ORF">kam1_41</name>
</gene>
<dbReference type="GO" id="GO:0009055">
    <property type="term" value="F:electron transfer activity"/>
    <property type="evidence" value="ECO:0007669"/>
    <property type="project" value="InterPro"/>
</dbReference>
<dbReference type="GO" id="GO:0020037">
    <property type="term" value="F:heme binding"/>
    <property type="evidence" value="ECO:0007669"/>
    <property type="project" value="InterPro"/>
</dbReference>
<dbReference type="KEGG" id="mkc:kam1_41"/>
<dbReference type="Proteomes" id="UP000031594">
    <property type="component" value="Unassembled WGS sequence"/>
</dbReference>
<dbReference type="Pfam" id="PF00034">
    <property type="entry name" value="Cytochrom_C"/>
    <property type="match status" value="1"/>
</dbReference>
<keyword evidence="2 4" id="KW-0479">Metal-binding</keyword>
<dbReference type="GO" id="GO:0046872">
    <property type="term" value="F:metal ion binding"/>
    <property type="evidence" value="ECO:0007669"/>
    <property type="project" value="UniProtKB-KW"/>
</dbReference>
<proteinExistence type="predicted"/>
<dbReference type="Gene3D" id="1.10.760.10">
    <property type="entry name" value="Cytochrome c-like domain"/>
    <property type="match status" value="1"/>
</dbReference>
<dbReference type="EMBL" id="CP037899">
    <property type="protein sequence ID" value="QDQ41302.1"/>
    <property type="molecule type" value="Genomic_DNA"/>
</dbReference>
<evidence type="ECO:0000256" key="5">
    <source>
        <dbReference type="SAM" id="Phobius"/>
    </source>
</evidence>
<dbReference type="RefSeq" id="WP_039721601.1">
    <property type="nucleotide sequence ID" value="NZ_CP037899.1"/>
</dbReference>
<reference evidence="8" key="2">
    <citation type="journal article" date="2019" name="BMC Genomics">
        <title>Complete genome sequence analysis of the thermoacidophilic verrucomicrobial methanotroph 'Candidatus Methylacidiphilum kamchatkense' strain Kam1 and comparison with its closest relatives.</title>
        <authorList>
            <person name="Kruse T."/>
            <person name="Ratnadevi C.M."/>
            <person name="Erikstad H.A."/>
            <person name="Birkeland N.K."/>
        </authorList>
    </citation>
    <scope>NUCLEOTIDE SEQUENCE</scope>
    <source>
        <strain evidence="8">Kam1</strain>
    </source>
</reference>
<evidence type="ECO:0000313" key="7">
    <source>
        <dbReference type="EMBL" id="KIE58580.1"/>
    </source>
</evidence>
<name>A0A0C1V4D6_9BACT</name>
<evidence type="ECO:0000259" key="6">
    <source>
        <dbReference type="PROSITE" id="PS51007"/>
    </source>
</evidence>
<keyword evidence="5" id="KW-0812">Transmembrane</keyword>
<evidence type="ECO:0000256" key="4">
    <source>
        <dbReference type="PROSITE-ProRule" id="PRU00433"/>
    </source>
</evidence>
<keyword evidence="5" id="KW-0472">Membrane</keyword>
<dbReference type="Proteomes" id="UP000315925">
    <property type="component" value="Chromosome"/>
</dbReference>
<keyword evidence="5" id="KW-1133">Transmembrane helix</keyword>
<sequence>MKFGWLEITLFSIVLVVVISAIFVRGKNWLEPGFWGVFAIVSSLVMFSVLWLLTFDTLKKISFGSARVPSPTVINHKIGFEYDPDKKRYMPTIGEEELFFGKKWSEQEATQLLTKGKLVIQSRNCMDCHTLLGNGAYFAPDLTKSWLDPKWQTMIQPMIGVATKEETMAKWLQNPEYYGTWQRRMPNLKLTEEEAKAVVGYLKFMSAIDTNGFPDHFGKSAATF</sequence>
<keyword evidence="1 4" id="KW-0349">Heme</keyword>
<dbReference type="SUPFAM" id="SSF46626">
    <property type="entry name" value="Cytochrome c"/>
    <property type="match status" value="1"/>
</dbReference>